<dbReference type="RefSeq" id="WP_205720654.1">
    <property type="nucleotide sequence ID" value="NZ_CP070608.1"/>
</dbReference>
<dbReference type="NCBIfam" id="TIGR03519">
    <property type="entry name" value="T9SS_PorP_fam"/>
    <property type="match status" value="1"/>
</dbReference>
<proteinExistence type="predicted"/>
<keyword evidence="3" id="KW-1185">Reference proteome</keyword>
<reference evidence="2" key="1">
    <citation type="submission" date="2021-02" db="EMBL/GenBank/DDBJ databases">
        <title>Fulvivirga sp. S481 isolated from sea water.</title>
        <authorList>
            <person name="Bae S.S."/>
            <person name="Baek K."/>
        </authorList>
    </citation>
    <scope>NUCLEOTIDE SEQUENCE</scope>
    <source>
        <strain evidence="2">S481</strain>
    </source>
</reference>
<accession>A0A974ZZH8</accession>
<organism evidence="2 3">
    <name type="scientific">Fulvivirga lutea</name>
    <dbReference type="NCBI Taxonomy" id="2810512"/>
    <lineage>
        <taxon>Bacteria</taxon>
        <taxon>Pseudomonadati</taxon>
        <taxon>Bacteroidota</taxon>
        <taxon>Cytophagia</taxon>
        <taxon>Cytophagales</taxon>
        <taxon>Fulvivirgaceae</taxon>
        <taxon>Fulvivirga</taxon>
    </lineage>
</organism>
<name>A0A974ZZH8_9BACT</name>
<evidence type="ECO:0000313" key="3">
    <source>
        <dbReference type="Proteomes" id="UP000662783"/>
    </source>
</evidence>
<dbReference type="InterPro" id="IPR019861">
    <property type="entry name" value="PorP/SprF_Bacteroidetes"/>
</dbReference>
<protein>
    <submittedName>
        <fullName evidence="2">Type IX secretion system membrane protein PorP/SprF</fullName>
    </submittedName>
</protein>
<dbReference type="Pfam" id="PF11751">
    <property type="entry name" value="PorP_SprF"/>
    <property type="match status" value="1"/>
</dbReference>
<feature type="signal peptide" evidence="1">
    <location>
        <begin position="1"/>
        <end position="19"/>
    </location>
</feature>
<evidence type="ECO:0000313" key="2">
    <source>
        <dbReference type="EMBL" id="QSE96141.1"/>
    </source>
</evidence>
<sequence length="349" mass="39221">MKKILLLTFGLLLAGKLSAQDPQFSQFYNAPLYLNPGFTGITPQQRLIANHRLQWPNLPQVFSTYAISYEMFIGELKSGFGLMATTDKMGTGGWRTTTAGLLYSYKIRVSEDWVFSPGIYFGYGQQGLDQSKLQLGDELASDQSGSNDPGVGRIDNATYLDIGSGLIMYNRNLWLGISAYHMNQPNISLIGNESRLPIKYNLHGGMRIPLYNGPKTISKVSYLTPGFVYRRQGDTFSQLDLGVNYHIDPVSIGVWYRGVPLQRSFQYIGLEDSQVQQDALVFSLSLLFNTFQVGYSYDFTISELASSAGGAHEVSIIYEFVTKPFRRGVRKKYRQLPCPTFNSKEGFWN</sequence>
<gene>
    <name evidence="2" type="ORF">JR347_10995</name>
</gene>
<dbReference type="Proteomes" id="UP000662783">
    <property type="component" value="Chromosome"/>
</dbReference>
<dbReference type="EMBL" id="CP070608">
    <property type="protein sequence ID" value="QSE96141.1"/>
    <property type="molecule type" value="Genomic_DNA"/>
</dbReference>
<dbReference type="KEGG" id="fuv:JR347_10995"/>
<keyword evidence="1" id="KW-0732">Signal</keyword>
<feature type="chain" id="PRO_5037861700" evidence="1">
    <location>
        <begin position="20"/>
        <end position="349"/>
    </location>
</feature>
<dbReference type="AlphaFoldDB" id="A0A974ZZH8"/>
<evidence type="ECO:0000256" key="1">
    <source>
        <dbReference type="SAM" id="SignalP"/>
    </source>
</evidence>